<comment type="caution">
    <text evidence="2">The sequence shown here is derived from an EMBL/GenBank/DDBJ whole genome shotgun (WGS) entry which is preliminary data.</text>
</comment>
<keyword evidence="3" id="KW-1185">Reference proteome</keyword>
<organism evidence="2 3">
    <name type="scientific">Tetraparma gracilis</name>
    <dbReference type="NCBI Taxonomy" id="2962635"/>
    <lineage>
        <taxon>Eukaryota</taxon>
        <taxon>Sar</taxon>
        <taxon>Stramenopiles</taxon>
        <taxon>Ochrophyta</taxon>
        <taxon>Bolidophyceae</taxon>
        <taxon>Parmales</taxon>
        <taxon>Triparmaceae</taxon>
        <taxon>Tetraparma</taxon>
    </lineage>
</organism>
<feature type="region of interest" description="Disordered" evidence="1">
    <location>
        <begin position="218"/>
        <end position="255"/>
    </location>
</feature>
<accession>A0ABQ6MUB4</accession>
<evidence type="ECO:0000256" key="1">
    <source>
        <dbReference type="SAM" id="MobiDB-lite"/>
    </source>
</evidence>
<proteinExistence type="predicted"/>
<dbReference type="Proteomes" id="UP001165060">
    <property type="component" value="Unassembled WGS sequence"/>
</dbReference>
<gene>
    <name evidence="2" type="ORF">TeGR_g3156</name>
</gene>
<protein>
    <submittedName>
        <fullName evidence="2">Uncharacterized protein</fullName>
    </submittedName>
</protein>
<evidence type="ECO:0000313" key="3">
    <source>
        <dbReference type="Proteomes" id="UP001165060"/>
    </source>
</evidence>
<feature type="region of interest" description="Disordered" evidence="1">
    <location>
        <begin position="17"/>
        <end position="100"/>
    </location>
</feature>
<feature type="compositionally biased region" description="Low complexity" evidence="1">
    <location>
        <begin position="73"/>
        <end position="82"/>
    </location>
</feature>
<feature type="non-terminal residue" evidence="2">
    <location>
        <position position="264"/>
    </location>
</feature>
<reference evidence="2 3" key="1">
    <citation type="journal article" date="2023" name="Commun. Biol.">
        <title>Genome analysis of Parmales, the sister group of diatoms, reveals the evolutionary specialization of diatoms from phago-mixotrophs to photoautotrophs.</title>
        <authorList>
            <person name="Ban H."/>
            <person name="Sato S."/>
            <person name="Yoshikawa S."/>
            <person name="Yamada K."/>
            <person name="Nakamura Y."/>
            <person name="Ichinomiya M."/>
            <person name="Sato N."/>
            <person name="Blanc-Mathieu R."/>
            <person name="Endo H."/>
            <person name="Kuwata A."/>
            <person name="Ogata H."/>
        </authorList>
    </citation>
    <scope>NUCLEOTIDE SEQUENCE [LARGE SCALE GENOMIC DNA]</scope>
</reference>
<name>A0ABQ6MUB4_9STRA</name>
<evidence type="ECO:0000313" key="2">
    <source>
        <dbReference type="EMBL" id="GMI32534.1"/>
    </source>
</evidence>
<sequence>MSSSDLLLNQRAIAKALKASSRAPRGDLGPRGSLGPPAPSRKRPPPPPAADPEVQEVPPPSKRRPPSALAVLRRQSAAAAERQPPPPANPKRPVMIRRPSALPAPPPVLGAYAPFARVFGTPSSQRAVPPDFAFKQLLRSSLSAPPALPASLPARLPLRYPTAAEYQSHALPLLLLEMHAELLSSLREGLQNLALPALEGAAGFYRLSQMVGDGLMEGSLIRAPPEPGKPPPPPLPKDGRSRRRYEHHTSQFRPNDVLLLLKES</sequence>
<feature type="compositionally biased region" description="Pro residues" evidence="1">
    <location>
        <begin position="224"/>
        <end position="236"/>
    </location>
</feature>
<dbReference type="EMBL" id="BRYB01001740">
    <property type="protein sequence ID" value="GMI32534.1"/>
    <property type="molecule type" value="Genomic_DNA"/>
</dbReference>